<organism evidence="3 4">
    <name type="scientific">Hypsizygus marmoreus</name>
    <name type="common">White beech mushroom</name>
    <name type="synonym">Agaricus marmoreus</name>
    <dbReference type="NCBI Taxonomy" id="39966"/>
    <lineage>
        <taxon>Eukaryota</taxon>
        <taxon>Fungi</taxon>
        <taxon>Dikarya</taxon>
        <taxon>Basidiomycota</taxon>
        <taxon>Agaricomycotina</taxon>
        <taxon>Agaricomycetes</taxon>
        <taxon>Agaricomycetidae</taxon>
        <taxon>Agaricales</taxon>
        <taxon>Tricholomatineae</taxon>
        <taxon>Lyophyllaceae</taxon>
        <taxon>Hypsizygus</taxon>
    </lineage>
</organism>
<keyword evidence="4" id="KW-1185">Reference proteome</keyword>
<proteinExistence type="predicted"/>
<comment type="caution">
    <text evidence="3">The sequence shown here is derived from an EMBL/GenBank/DDBJ whole genome shotgun (WGS) entry which is preliminary data.</text>
</comment>
<dbReference type="OrthoDB" id="5106486at2759"/>
<evidence type="ECO:0000256" key="1">
    <source>
        <dbReference type="ARBA" id="ARBA00022737"/>
    </source>
</evidence>
<feature type="domain" description="Nephrocystin 3-like N-terminal" evidence="2">
    <location>
        <begin position="65"/>
        <end position="131"/>
    </location>
</feature>
<protein>
    <recommendedName>
        <fullName evidence="2">Nephrocystin 3-like N-terminal domain-containing protein</fullName>
    </recommendedName>
</protein>
<dbReference type="Pfam" id="PF24883">
    <property type="entry name" value="NPHP3_N"/>
    <property type="match status" value="1"/>
</dbReference>
<accession>A0A369JYJ8</accession>
<dbReference type="SUPFAM" id="SSF52540">
    <property type="entry name" value="P-loop containing nucleoside triphosphate hydrolases"/>
    <property type="match status" value="1"/>
</dbReference>
<dbReference type="InParanoid" id="A0A369JYJ8"/>
<dbReference type="AlphaFoldDB" id="A0A369JYJ8"/>
<evidence type="ECO:0000313" key="4">
    <source>
        <dbReference type="Proteomes" id="UP000076154"/>
    </source>
</evidence>
<sequence length="132" mass="14860">MARESVNRISASANILSHARNVVIHGGSFYSVLGDLNHYVERGPEIEKEQSNVLEWLDPIFSVEGTCDWILREAVFQSWKEQTEGQDIASCLWIHGPAGFGKTFVSGRIIEHLCSTSRFPAAYFFCAYEDTD</sequence>
<keyword evidence="1" id="KW-0677">Repeat</keyword>
<reference evidence="3" key="1">
    <citation type="submission" date="2018-04" db="EMBL/GenBank/DDBJ databases">
        <title>Whole genome sequencing of Hypsizygus marmoreus.</title>
        <authorList>
            <person name="Choi I.-G."/>
            <person name="Min B."/>
            <person name="Kim J.-G."/>
            <person name="Kim S."/>
            <person name="Oh Y.-L."/>
            <person name="Kong W.-S."/>
            <person name="Park H."/>
            <person name="Jeong J."/>
            <person name="Song E.-S."/>
        </authorList>
    </citation>
    <scope>NUCLEOTIDE SEQUENCE [LARGE SCALE GENOMIC DNA]</scope>
    <source>
        <strain evidence="3">51987-8</strain>
    </source>
</reference>
<dbReference type="Proteomes" id="UP000076154">
    <property type="component" value="Unassembled WGS sequence"/>
</dbReference>
<dbReference type="InterPro" id="IPR027417">
    <property type="entry name" value="P-loop_NTPase"/>
</dbReference>
<dbReference type="EMBL" id="LUEZ02000041">
    <property type="protein sequence ID" value="RDB24713.1"/>
    <property type="molecule type" value="Genomic_DNA"/>
</dbReference>
<dbReference type="PANTHER" id="PTHR10039">
    <property type="entry name" value="AMELOGENIN"/>
    <property type="match status" value="1"/>
</dbReference>
<name>A0A369JYJ8_HYPMA</name>
<dbReference type="PANTHER" id="PTHR10039:SF14">
    <property type="entry name" value="NACHT DOMAIN-CONTAINING PROTEIN"/>
    <property type="match status" value="1"/>
</dbReference>
<evidence type="ECO:0000259" key="2">
    <source>
        <dbReference type="Pfam" id="PF24883"/>
    </source>
</evidence>
<dbReference type="InterPro" id="IPR056884">
    <property type="entry name" value="NPHP3-like_N"/>
</dbReference>
<gene>
    <name evidence="3" type="ORF">Hypma_007436</name>
</gene>
<evidence type="ECO:0000313" key="3">
    <source>
        <dbReference type="EMBL" id="RDB24713.1"/>
    </source>
</evidence>